<feature type="domain" description="Response regulatory" evidence="3">
    <location>
        <begin position="17"/>
        <end position="130"/>
    </location>
</feature>
<evidence type="ECO:0000313" key="5">
    <source>
        <dbReference type="EMBL" id="NHO67530.1"/>
    </source>
</evidence>
<evidence type="ECO:0000256" key="1">
    <source>
        <dbReference type="ARBA" id="ARBA00023012"/>
    </source>
</evidence>
<protein>
    <submittedName>
        <fullName evidence="5">Response regulator transcription factor</fullName>
    </submittedName>
</protein>
<name>A0A9E5T1K3_9GAMM</name>
<dbReference type="SUPFAM" id="SSF52172">
    <property type="entry name" value="CheY-like"/>
    <property type="match status" value="1"/>
</dbReference>
<evidence type="ECO:0000256" key="2">
    <source>
        <dbReference type="PROSITE-ProRule" id="PRU00169"/>
    </source>
</evidence>
<dbReference type="Proteomes" id="UP000787472">
    <property type="component" value="Unassembled WGS sequence"/>
</dbReference>
<dbReference type="InterPro" id="IPR011006">
    <property type="entry name" value="CheY-like_superfamily"/>
</dbReference>
<proteinExistence type="predicted"/>
<feature type="modified residue" description="4-aspartylphosphate" evidence="2">
    <location>
        <position position="68"/>
    </location>
</feature>
<dbReference type="PANTHER" id="PTHR37299">
    <property type="entry name" value="TRANSCRIPTIONAL REGULATOR-RELATED"/>
    <property type="match status" value="1"/>
</dbReference>
<dbReference type="AlphaFoldDB" id="A0A9E5T1K3"/>
<dbReference type="Pfam" id="PF04397">
    <property type="entry name" value="LytTR"/>
    <property type="match status" value="1"/>
</dbReference>
<feature type="domain" description="HTH LytTR-type" evidence="4">
    <location>
        <begin position="180"/>
        <end position="284"/>
    </location>
</feature>
<sequence length="285" mass="31531">MAVFNHASPDANSRVLTAIVVDDEPLAVSFLEACLADIPEVELLASCRNGREAVAAVLELNPDIMFLDIQMPGMNGFDVVKALQADVMPLVVFTSAYQQYALDAFDVLAVDYLLKPIEEERLQRAVQRALERYSSEPSGGERKTSLMGAIDAIARKVHAAGITGEAASAAEVVVEDNKKIVIKDSDKVFVVPEADIDWVDAAGDYMCIHVKGTTHIMRCTMKELLARLDGNVFKRVHRSTIVNLNRIEQVTPHTKGEFFLRLDCGEELKVSRNYREAIKVFLLQP</sequence>
<dbReference type="SMART" id="SM00448">
    <property type="entry name" value="REC"/>
    <property type="match status" value="1"/>
</dbReference>
<evidence type="ECO:0000313" key="6">
    <source>
        <dbReference type="Proteomes" id="UP000787472"/>
    </source>
</evidence>
<dbReference type="Gene3D" id="2.40.50.1020">
    <property type="entry name" value="LytTr DNA-binding domain"/>
    <property type="match status" value="1"/>
</dbReference>
<dbReference type="InterPro" id="IPR001789">
    <property type="entry name" value="Sig_transdc_resp-reg_receiver"/>
</dbReference>
<dbReference type="SMART" id="SM00850">
    <property type="entry name" value="LytTR"/>
    <property type="match status" value="1"/>
</dbReference>
<keyword evidence="1" id="KW-0902">Two-component regulatory system</keyword>
<dbReference type="Gene3D" id="3.40.50.2300">
    <property type="match status" value="1"/>
</dbReference>
<comment type="caution">
    <text evidence="5">The sequence shown here is derived from an EMBL/GenBank/DDBJ whole genome shotgun (WGS) entry which is preliminary data.</text>
</comment>
<dbReference type="RefSeq" id="WP_167190395.1">
    <property type="nucleotide sequence ID" value="NZ_JAAONZ010000017.1"/>
</dbReference>
<keyword evidence="6" id="KW-1185">Reference proteome</keyword>
<organism evidence="5 6">
    <name type="scientific">Pseudomaricurvus hydrocarbonicus</name>
    <dbReference type="NCBI Taxonomy" id="1470433"/>
    <lineage>
        <taxon>Bacteria</taxon>
        <taxon>Pseudomonadati</taxon>
        <taxon>Pseudomonadota</taxon>
        <taxon>Gammaproteobacteria</taxon>
        <taxon>Cellvibrionales</taxon>
        <taxon>Cellvibrionaceae</taxon>
        <taxon>Pseudomaricurvus</taxon>
    </lineage>
</organism>
<evidence type="ECO:0000259" key="4">
    <source>
        <dbReference type="PROSITE" id="PS50930"/>
    </source>
</evidence>
<dbReference type="InterPro" id="IPR007492">
    <property type="entry name" value="LytTR_DNA-bd_dom"/>
</dbReference>
<dbReference type="GO" id="GO:0000156">
    <property type="term" value="F:phosphorelay response regulator activity"/>
    <property type="evidence" value="ECO:0007669"/>
    <property type="project" value="InterPro"/>
</dbReference>
<dbReference type="PROSITE" id="PS50930">
    <property type="entry name" value="HTH_LYTTR"/>
    <property type="match status" value="1"/>
</dbReference>
<dbReference type="GO" id="GO:0003677">
    <property type="term" value="F:DNA binding"/>
    <property type="evidence" value="ECO:0007669"/>
    <property type="project" value="InterPro"/>
</dbReference>
<evidence type="ECO:0000259" key="3">
    <source>
        <dbReference type="PROSITE" id="PS50110"/>
    </source>
</evidence>
<reference evidence="5" key="1">
    <citation type="submission" date="2020-03" db="EMBL/GenBank/DDBJ databases">
        <authorList>
            <person name="Guo F."/>
        </authorList>
    </citation>
    <scope>NUCLEOTIDE SEQUENCE</scope>
    <source>
        <strain evidence="5">JCM 30134</strain>
    </source>
</reference>
<keyword evidence="2" id="KW-0597">Phosphoprotein</keyword>
<accession>A0A9E5T1K3</accession>
<dbReference type="PANTHER" id="PTHR37299:SF1">
    <property type="entry name" value="STAGE 0 SPORULATION PROTEIN A HOMOLOG"/>
    <property type="match status" value="1"/>
</dbReference>
<dbReference type="EMBL" id="JAAONZ010000017">
    <property type="protein sequence ID" value="NHO67530.1"/>
    <property type="molecule type" value="Genomic_DNA"/>
</dbReference>
<gene>
    <name evidence="5" type="ORF">G8770_18450</name>
</gene>
<dbReference type="Pfam" id="PF00072">
    <property type="entry name" value="Response_reg"/>
    <property type="match status" value="1"/>
</dbReference>
<dbReference type="InterPro" id="IPR046947">
    <property type="entry name" value="LytR-like"/>
</dbReference>
<dbReference type="PROSITE" id="PS50110">
    <property type="entry name" value="RESPONSE_REGULATORY"/>
    <property type="match status" value="1"/>
</dbReference>